<keyword evidence="3" id="KW-1185">Reference proteome</keyword>
<protein>
    <recommendedName>
        <fullName evidence="1">T6SS Phospholipase effector Tle1-like catalytic domain-containing protein</fullName>
    </recommendedName>
</protein>
<evidence type="ECO:0000313" key="2">
    <source>
        <dbReference type="EMBL" id="KAJ7693101.1"/>
    </source>
</evidence>
<comment type="caution">
    <text evidence="2">The sequence shown here is derived from an EMBL/GenBank/DDBJ whole genome shotgun (WGS) entry which is preliminary data.</text>
</comment>
<proteinExistence type="predicted"/>
<evidence type="ECO:0000259" key="1">
    <source>
        <dbReference type="Pfam" id="PF09994"/>
    </source>
</evidence>
<dbReference type="PANTHER" id="PTHR33840">
    <property type="match status" value="1"/>
</dbReference>
<evidence type="ECO:0000313" key="3">
    <source>
        <dbReference type="Proteomes" id="UP001221757"/>
    </source>
</evidence>
<dbReference type="EMBL" id="JARKIE010000048">
    <property type="protein sequence ID" value="KAJ7693101.1"/>
    <property type="molecule type" value="Genomic_DNA"/>
</dbReference>
<sequence>MAQPSKIILVFCDGTGLDGVLGSLTVTYSGVSAGGVARKTCYQCTTSIPALDNIFAVARTVKQYREAKKDKNGAVVAPRIPQIVLYQSGVGSQTGFEPQTAIDHALSGGAGEEYNKALGHFVDIPGGSRITVRRIPSSSDILRLRGAYTARKVAGLIDRIGILSGPDLYKLSEKLLDKGDIPGHTPVKVKCVGVWDTVGSIKRVQVTLGNPVVTVLDAFSICDATLPDNVEHAYHAVSLQENRSNFLPTLWKDIKKPAQVLEQVWFLGDHGDVGGGHQNLDLSDISLVWMAEKIREFVDLDTKILDYYIDRSRRAGWGESQPNNAFLSLPRSVRLPLFVTQKRDRLWTDRQDVLAHPSCGKAVDPIRDYEILRPKRDLKGFSTPDPATLKGFEEKLHKKWKAKSMPAIKPDISEDATAIGLDKAKRGASNFLDGEIVDGAIQVADGVLEIGMGLVGEAASGVSNFFSG</sequence>
<gene>
    <name evidence="2" type="ORF">B0H17DRAFT_1179164</name>
</gene>
<reference evidence="2" key="1">
    <citation type="submission" date="2023-03" db="EMBL/GenBank/DDBJ databases">
        <title>Massive genome expansion in bonnet fungi (Mycena s.s.) driven by repeated elements and novel gene families across ecological guilds.</title>
        <authorList>
            <consortium name="Lawrence Berkeley National Laboratory"/>
            <person name="Harder C.B."/>
            <person name="Miyauchi S."/>
            <person name="Viragh M."/>
            <person name="Kuo A."/>
            <person name="Thoen E."/>
            <person name="Andreopoulos B."/>
            <person name="Lu D."/>
            <person name="Skrede I."/>
            <person name="Drula E."/>
            <person name="Henrissat B."/>
            <person name="Morin E."/>
            <person name="Kohler A."/>
            <person name="Barry K."/>
            <person name="LaButti K."/>
            <person name="Morin E."/>
            <person name="Salamov A."/>
            <person name="Lipzen A."/>
            <person name="Mereny Z."/>
            <person name="Hegedus B."/>
            <person name="Baldrian P."/>
            <person name="Stursova M."/>
            <person name="Weitz H."/>
            <person name="Taylor A."/>
            <person name="Grigoriev I.V."/>
            <person name="Nagy L.G."/>
            <person name="Martin F."/>
            <person name="Kauserud H."/>
        </authorList>
    </citation>
    <scope>NUCLEOTIDE SEQUENCE</scope>
    <source>
        <strain evidence="2">CBHHK067</strain>
    </source>
</reference>
<dbReference type="PANTHER" id="PTHR33840:SF1">
    <property type="entry name" value="TLE1 PHOSPHOLIPASE DOMAIN-CONTAINING PROTEIN"/>
    <property type="match status" value="1"/>
</dbReference>
<dbReference type="InterPro" id="IPR018712">
    <property type="entry name" value="Tle1-like_cat"/>
</dbReference>
<dbReference type="Proteomes" id="UP001221757">
    <property type="component" value="Unassembled WGS sequence"/>
</dbReference>
<dbReference type="AlphaFoldDB" id="A0AAD7GG61"/>
<accession>A0AAD7GG61</accession>
<feature type="domain" description="T6SS Phospholipase effector Tle1-like catalytic" evidence="1">
    <location>
        <begin position="50"/>
        <end position="167"/>
    </location>
</feature>
<feature type="domain" description="T6SS Phospholipase effector Tle1-like catalytic" evidence="1">
    <location>
        <begin position="184"/>
        <end position="292"/>
    </location>
</feature>
<organism evidence="2 3">
    <name type="scientific">Mycena rosella</name>
    <name type="common">Pink bonnet</name>
    <name type="synonym">Agaricus rosellus</name>
    <dbReference type="NCBI Taxonomy" id="1033263"/>
    <lineage>
        <taxon>Eukaryota</taxon>
        <taxon>Fungi</taxon>
        <taxon>Dikarya</taxon>
        <taxon>Basidiomycota</taxon>
        <taxon>Agaricomycotina</taxon>
        <taxon>Agaricomycetes</taxon>
        <taxon>Agaricomycetidae</taxon>
        <taxon>Agaricales</taxon>
        <taxon>Marasmiineae</taxon>
        <taxon>Mycenaceae</taxon>
        <taxon>Mycena</taxon>
    </lineage>
</organism>
<dbReference type="Pfam" id="PF09994">
    <property type="entry name" value="T6SS_Tle1-like_cat"/>
    <property type="match status" value="2"/>
</dbReference>
<name>A0AAD7GG61_MYCRO</name>